<evidence type="ECO:0000313" key="2">
    <source>
        <dbReference type="Proteomes" id="UP001163203"/>
    </source>
</evidence>
<reference evidence="1" key="1">
    <citation type="submission" date="2022-11" db="EMBL/GenBank/DDBJ databases">
        <authorList>
            <person name="Mo P."/>
        </authorList>
    </citation>
    <scope>NUCLEOTIDE SEQUENCE</scope>
    <source>
        <strain evidence="1">HUAS 11-8</strain>
    </source>
</reference>
<dbReference type="Proteomes" id="UP001163203">
    <property type="component" value="Chromosome"/>
</dbReference>
<protein>
    <submittedName>
        <fullName evidence="1">Uncharacterized protein</fullName>
    </submittedName>
</protein>
<keyword evidence="2" id="KW-1185">Reference proteome</keyword>
<accession>A0ABY7BA11</accession>
<dbReference type="EMBL" id="CP113836">
    <property type="protein sequence ID" value="WAL68774.1"/>
    <property type="molecule type" value="Genomic_DNA"/>
</dbReference>
<evidence type="ECO:0000313" key="1">
    <source>
        <dbReference type="EMBL" id="WAL68774.1"/>
    </source>
</evidence>
<proteinExistence type="predicted"/>
<organism evidence="1 2">
    <name type="scientific">Amycolatopsis cynarae</name>
    <dbReference type="NCBI Taxonomy" id="2995223"/>
    <lineage>
        <taxon>Bacteria</taxon>
        <taxon>Bacillati</taxon>
        <taxon>Actinomycetota</taxon>
        <taxon>Actinomycetes</taxon>
        <taxon>Pseudonocardiales</taxon>
        <taxon>Pseudonocardiaceae</taxon>
        <taxon>Amycolatopsis</taxon>
    </lineage>
</organism>
<gene>
    <name evidence="1" type="ORF">ORV05_13710</name>
</gene>
<sequence length="108" mass="12276">MLRTTLHDVEVDASDLVQYLDRIVLEDGSWRVLDRLPRYIQDRFDPVRRDAKLELRDDLPAKCPTSARHLVYPQFAARSAPDPMPSTLDSPQATAITTDAKEWLAEAA</sequence>
<name>A0ABY7BA11_9PSEU</name>